<organism evidence="5 6">
    <name type="scientific">Ancylobacter rudongensis</name>
    <dbReference type="NCBI Taxonomy" id="177413"/>
    <lineage>
        <taxon>Bacteria</taxon>
        <taxon>Pseudomonadati</taxon>
        <taxon>Pseudomonadota</taxon>
        <taxon>Alphaproteobacteria</taxon>
        <taxon>Hyphomicrobiales</taxon>
        <taxon>Xanthobacteraceae</taxon>
        <taxon>Ancylobacter</taxon>
    </lineage>
</organism>
<dbReference type="Proteomes" id="UP000198889">
    <property type="component" value="Unassembled WGS sequence"/>
</dbReference>
<keyword evidence="3" id="KW-0325">Glycoprotein</keyword>
<dbReference type="GO" id="GO:0004601">
    <property type="term" value="F:peroxidase activity"/>
    <property type="evidence" value="ECO:0007669"/>
    <property type="project" value="UniProtKB-KW"/>
</dbReference>
<evidence type="ECO:0000256" key="2">
    <source>
        <dbReference type="ARBA" id="ARBA00022525"/>
    </source>
</evidence>
<sequence>MPASRQLVPGEQGACTDDFDKLIEAVGHAVEAVSEECRAQLLPVRIEVREAVTAKPSNPAGFTFLGQFIDHDLTEFRVIGEGYKIIPQNPTIGQRQLVLEDVRHPERDLPTTTNGRSGKLDLDSVYGLLGTPQLNLFSDEGLFLHNVQTDAAGNALPPDLQRGDAHRNKRLIADPRNDENKLITQVHLLFERLHNKIHGDTIAAFRQNQNQARPQVERDQEVRESFGPTSSNFEATKKRVQSIYRRIVAFDYLPRIVQRSHLDEVLAQFADSRKKTFFEEMNARNDDLLKRRNLGGLTVEAVAIPVEFSHAVFRLGHSQLRNQYLLHAGFGSRLFNTATDSHDLRGDKPLYVPATATAPELVFHVDWTLFFKAGANDPQHGEPIDGRLPEAIFRLPPPAIGEPPQSLAERNIRRGVDFGLPSGQSVASQLAARYKGVAPTSAEALFPTALYGRFVEVLEREPRLRWDTPLWYYMLMEAAAYTDTPQLGPVGGYVVAETILGALLEGETAETDLSLRPGAIAAEARRLRADWHALNVDWDETASDKRRWDQPLATPDAIISMGQLIAFVGA</sequence>
<evidence type="ECO:0000256" key="3">
    <source>
        <dbReference type="ARBA" id="ARBA00023180"/>
    </source>
</evidence>
<dbReference type="PANTHER" id="PTHR11475">
    <property type="entry name" value="OXIDASE/PEROXIDASE"/>
    <property type="match status" value="1"/>
</dbReference>
<proteinExistence type="predicted"/>
<gene>
    <name evidence="5" type="ORF">SAMN05660859_0737</name>
</gene>
<evidence type="ECO:0000256" key="1">
    <source>
        <dbReference type="ARBA" id="ARBA00004613"/>
    </source>
</evidence>
<dbReference type="PANTHER" id="PTHR11475:SF4">
    <property type="entry name" value="CHORION PEROXIDASE"/>
    <property type="match status" value="1"/>
</dbReference>
<keyword evidence="2" id="KW-0964">Secreted</keyword>
<dbReference type="GO" id="GO:0006979">
    <property type="term" value="P:response to oxidative stress"/>
    <property type="evidence" value="ECO:0007669"/>
    <property type="project" value="InterPro"/>
</dbReference>
<dbReference type="Pfam" id="PF03098">
    <property type="entry name" value="An_peroxidase"/>
    <property type="match status" value="1"/>
</dbReference>
<dbReference type="InterPro" id="IPR010255">
    <property type="entry name" value="Haem_peroxidase_sf"/>
</dbReference>
<dbReference type="GO" id="GO:0020037">
    <property type="term" value="F:heme binding"/>
    <property type="evidence" value="ECO:0007669"/>
    <property type="project" value="InterPro"/>
</dbReference>
<dbReference type="InterPro" id="IPR037120">
    <property type="entry name" value="Haem_peroxidase_sf_animal"/>
</dbReference>
<name>A0A1G4PRW7_9HYPH</name>
<comment type="subcellular location">
    <subcellularLocation>
        <location evidence="1">Secreted</location>
    </subcellularLocation>
</comment>
<protein>
    <submittedName>
        <fullName evidence="5">Animal haem peroxidase</fullName>
    </submittedName>
</protein>
<dbReference type="SUPFAM" id="SSF48113">
    <property type="entry name" value="Heme-dependent peroxidases"/>
    <property type="match status" value="1"/>
</dbReference>
<evidence type="ECO:0000256" key="4">
    <source>
        <dbReference type="SAM" id="MobiDB-lite"/>
    </source>
</evidence>
<dbReference type="Gene3D" id="1.10.640.10">
    <property type="entry name" value="Haem peroxidase domain superfamily, animal type"/>
    <property type="match status" value="1"/>
</dbReference>
<reference evidence="6" key="1">
    <citation type="submission" date="2016-10" db="EMBL/GenBank/DDBJ databases">
        <authorList>
            <person name="Varghese N."/>
            <person name="Submissions S."/>
        </authorList>
    </citation>
    <scope>NUCLEOTIDE SEQUENCE [LARGE SCALE GENOMIC DNA]</scope>
    <source>
        <strain evidence="6">CGMCC 1.1761</strain>
    </source>
</reference>
<feature type="compositionally biased region" description="Basic and acidic residues" evidence="4">
    <location>
        <begin position="215"/>
        <end position="224"/>
    </location>
</feature>
<accession>A0A1G4PRW7</accession>
<evidence type="ECO:0000313" key="5">
    <source>
        <dbReference type="EMBL" id="SCW35053.1"/>
    </source>
</evidence>
<feature type="region of interest" description="Disordered" evidence="4">
    <location>
        <begin position="209"/>
        <end position="230"/>
    </location>
</feature>
<dbReference type="STRING" id="177413.SAMN05660859_0737"/>
<dbReference type="InterPro" id="IPR019791">
    <property type="entry name" value="Haem_peroxidase_animal"/>
</dbReference>
<dbReference type="GO" id="GO:0005576">
    <property type="term" value="C:extracellular region"/>
    <property type="evidence" value="ECO:0007669"/>
    <property type="project" value="UniProtKB-SubCell"/>
</dbReference>
<dbReference type="EMBL" id="FMTP01000001">
    <property type="protein sequence ID" value="SCW35053.1"/>
    <property type="molecule type" value="Genomic_DNA"/>
</dbReference>
<keyword evidence="5" id="KW-0575">Peroxidase</keyword>
<keyword evidence="5" id="KW-0560">Oxidoreductase</keyword>
<evidence type="ECO:0000313" key="6">
    <source>
        <dbReference type="Proteomes" id="UP000198889"/>
    </source>
</evidence>
<dbReference type="AlphaFoldDB" id="A0A1G4PRW7"/>
<keyword evidence="6" id="KW-1185">Reference proteome</keyword>